<reference evidence="3" key="1">
    <citation type="submission" date="2018-06" db="EMBL/GenBank/DDBJ databases">
        <authorList>
            <person name="Zhirakovskaya E."/>
        </authorList>
    </citation>
    <scope>NUCLEOTIDE SEQUENCE</scope>
</reference>
<dbReference type="GO" id="GO:0005829">
    <property type="term" value="C:cytosol"/>
    <property type="evidence" value="ECO:0007669"/>
    <property type="project" value="TreeGrafter"/>
</dbReference>
<dbReference type="InterPro" id="IPR014030">
    <property type="entry name" value="Ketoacyl_synth_N"/>
</dbReference>
<sequence length="227" mass="24399">MSINNQASRKVVITGIGLVSPIGIGVDEFRENLFAGKSGVGPITMLSTSATPQNMGGEITEFTEKNAKKTWLKGQRKSVKVMCRDIQMGVASAMIALEHSGIESGKIDPHRFGVDFGANMMCSPPSVLKNGCWNCVDENETKFHYNRWGSSGENGDRESTGMSGMEPLWLLRYLPNMPACHIGIAADARGPNNSITLSDASGNLVLGEAKSVIERDWTDIMISGSTG</sequence>
<dbReference type="EC" id="2.3.1.179" evidence="3"/>
<dbReference type="EMBL" id="UOGL01000361">
    <property type="protein sequence ID" value="VAX39725.1"/>
    <property type="molecule type" value="Genomic_DNA"/>
</dbReference>
<proteinExistence type="predicted"/>
<dbReference type="PANTHER" id="PTHR11712">
    <property type="entry name" value="POLYKETIDE SYNTHASE-RELATED"/>
    <property type="match status" value="1"/>
</dbReference>
<dbReference type="Pfam" id="PF00109">
    <property type="entry name" value="ketoacyl-synt"/>
    <property type="match status" value="1"/>
</dbReference>
<keyword evidence="3" id="KW-0012">Acyltransferase</keyword>
<feature type="non-terminal residue" evidence="3">
    <location>
        <position position="227"/>
    </location>
</feature>
<dbReference type="SUPFAM" id="SSF53901">
    <property type="entry name" value="Thiolase-like"/>
    <property type="match status" value="1"/>
</dbReference>
<evidence type="ECO:0000313" key="3">
    <source>
        <dbReference type="EMBL" id="VAX39725.1"/>
    </source>
</evidence>
<organism evidence="3">
    <name type="scientific">hydrothermal vent metagenome</name>
    <dbReference type="NCBI Taxonomy" id="652676"/>
    <lineage>
        <taxon>unclassified sequences</taxon>
        <taxon>metagenomes</taxon>
        <taxon>ecological metagenomes</taxon>
    </lineage>
</organism>
<dbReference type="GO" id="GO:0006633">
    <property type="term" value="P:fatty acid biosynthetic process"/>
    <property type="evidence" value="ECO:0007669"/>
    <property type="project" value="TreeGrafter"/>
</dbReference>
<protein>
    <submittedName>
        <fullName evidence="3">3-oxoacyl-[acyl-carrier-protein] synthase, KASII</fullName>
        <ecNumber evidence="3">2.3.1.179</ecNumber>
    </submittedName>
</protein>
<dbReference type="Gene3D" id="3.40.47.10">
    <property type="match status" value="1"/>
</dbReference>
<keyword evidence="1 3" id="KW-0808">Transferase</keyword>
<evidence type="ECO:0000259" key="2">
    <source>
        <dbReference type="Pfam" id="PF00109"/>
    </source>
</evidence>
<evidence type="ECO:0000256" key="1">
    <source>
        <dbReference type="ARBA" id="ARBA00022679"/>
    </source>
</evidence>
<dbReference type="GO" id="GO:0004315">
    <property type="term" value="F:3-oxoacyl-[acyl-carrier-protein] synthase activity"/>
    <property type="evidence" value="ECO:0007669"/>
    <property type="project" value="UniProtKB-EC"/>
</dbReference>
<name>A0A3B1E2R3_9ZZZZ</name>
<accession>A0A3B1E2R3</accession>
<dbReference type="AlphaFoldDB" id="A0A3B1E2R3"/>
<feature type="domain" description="Beta-ketoacyl synthase-like N-terminal" evidence="2">
    <location>
        <begin position="9"/>
        <end position="224"/>
    </location>
</feature>
<dbReference type="PANTHER" id="PTHR11712:SF336">
    <property type="entry name" value="3-OXOACYL-[ACYL-CARRIER-PROTEIN] SYNTHASE, MITOCHONDRIAL"/>
    <property type="match status" value="1"/>
</dbReference>
<dbReference type="InterPro" id="IPR016039">
    <property type="entry name" value="Thiolase-like"/>
</dbReference>
<gene>
    <name evidence="3" type="ORF">MNBD_PLANCTO02-2556</name>
</gene>
<dbReference type="InterPro" id="IPR000794">
    <property type="entry name" value="Beta-ketoacyl_synthase"/>
</dbReference>